<organism evidence="2 3">
    <name type="scientific">Dentiscutata erythropus</name>
    <dbReference type="NCBI Taxonomy" id="1348616"/>
    <lineage>
        <taxon>Eukaryota</taxon>
        <taxon>Fungi</taxon>
        <taxon>Fungi incertae sedis</taxon>
        <taxon>Mucoromycota</taxon>
        <taxon>Glomeromycotina</taxon>
        <taxon>Glomeromycetes</taxon>
        <taxon>Diversisporales</taxon>
        <taxon>Gigasporaceae</taxon>
        <taxon>Dentiscutata</taxon>
    </lineage>
</organism>
<dbReference type="OrthoDB" id="10486572at2759"/>
<gene>
    <name evidence="2" type="ORF">DERYTH_LOCUS583</name>
</gene>
<reference evidence="2" key="1">
    <citation type="submission" date="2021-06" db="EMBL/GenBank/DDBJ databases">
        <authorList>
            <person name="Kallberg Y."/>
            <person name="Tangrot J."/>
            <person name="Rosling A."/>
        </authorList>
    </citation>
    <scope>NUCLEOTIDE SEQUENCE</scope>
    <source>
        <strain evidence="2">MA453B</strain>
    </source>
</reference>
<accession>A0A9N8VGL8</accession>
<dbReference type="EMBL" id="CAJVPY010000134">
    <property type="protein sequence ID" value="CAG8452366.1"/>
    <property type="molecule type" value="Genomic_DNA"/>
</dbReference>
<dbReference type="Proteomes" id="UP000789405">
    <property type="component" value="Unassembled WGS sequence"/>
</dbReference>
<name>A0A9N8VGL8_9GLOM</name>
<sequence>MPELKLYLYSHSICEKHYNQVIFTNYFYNHLLDNPALKNKRAQSDTSSDDSVYEENDELYTETRCIETYECTIAELQQQLQEQENRELIIITEFQRNIKNQDSKFDKNKKLVEQWNS</sequence>
<evidence type="ECO:0000256" key="1">
    <source>
        <dbReference type="SAM" id="Coils"/>
    </source>
</evidence>
<keyword evidence="1" id="KW-0175">Coiled coil</keyword>
<feature type="coiled-coil region" evidence="1">
    <location>
        <begin position="66"/>
        <end position="93"/>
    </location>
</feature>
<comment type="caution">
    <text evidence="2">The sequence shown here is derived from an EMBL/GenBank/DDBJ whole genome shotgun (WGS) entry which is preliminary data.</text>
</comment>
<evidence type="ECO:0000313" key="2">
    <source>
        <dbReference type="EMBL" id="CAG8452366.1"/>
    </source>
</evidence>
<evidence type="ECO:0000313" key="3">
    <source>
        <dbReference type="Proteomes" id="UP000789405"/>
    </source>
</evidence>
<protein>
    <submittedName>
        <fullName evidence="2">20397_t:CDS:1</fullName>
    </submittedName>
</protein>
<keyword evidence="3" id="KW-1185">Reference proteome</keyword>
<dbReference type="AlphaFoldDB" id="A0A9N8VGL8"/>
<proteinExistence type="predicted"/>